<protein>
    <submittedName>
        <fullName evidence="1">Uncharacterized protein</fullName>
    </submittedName>
</protein>
<evidence type="ECO:0000313" key="1">
    <source>
        <dbReference type="EMBL" id="CAD7088422.1"/>
    </source>
</evidence>
<dbReference type="AlphaFoldDB" id="A0A7R8UWU0"/>
<keyword evidence="2" id="KW-1185">Reference proteome</keyword>
<evidence type="ECO:0000313" key="2">
    <source>
        <dbReference type="Proteomes" id="UP000594454"/>
    </source>
</evidence>
<dbReference type="EMBL" id="LR899012">
    <property type="protein sequence ID" value="CAD7088422.1"/>
    <property type="molecule type" value="Genomic_DNA"/>
</dbReference>
<organism evidence="1 2">
    <name type="scientific">Hermetia illucens</name>
    <name type="common">Black soldier fly</name>
    <dbReference type="NCBI Taxonomy" id="343691"/>
    <lineage>
        <taxon>Eukaryota</taxon>
        <taxon>Metazoa</taxon>
        <taxon>Ecdysozoa</taxon>
        <taxon>Arthropoda</taxon>
        <taxon>Hexapoda</taxon>
        <taxon>Insecta</taxon>
        <taxon>Pterygota</taxon>
        <taxon>Neoptera</taxon>
        <taxon>Endopterygota</taxon>
        <taxon>Diptera</taxon>
        <taxon>Brachycera</taxon>
        <taxon>Stratiomyomorpha</taxon>
        <taxon>Stratiomyidae</taxon>
        <taxon>Hermetiinae</taxon>
        <taxon>Hermetia</taxon>
    </lineage>
</organism>
<gene>
    <name evidence="1" type="ORF">HERILL_LOCUS11047</name>
</gene>
<dbReference type="Proteomes" id="UP000594454">
    <property type="component" value="Chromosome 4"/>
</dbReference>
<dbReference type="InParanoid" id="A0A7R8UWU0"/>
<reference evidence="1 2" key="1">
    <citation type="submission" date="2020-11" db="EMBL/GenBank/DDBJ databases">
        <authorList>
            <person name="Wallbank WR R."/>
            <person name="Pardo Diaz C."/>
            <person name="Kozak K."/>
            <person name="Martin S."/>
            <person name="Jiggins C."/>
            <person name="Moest M."/>
            <person name="Warren A I."/>
            <person name="Generalovic N T."/>
            <person name="Byers J.R.P. K."/>
            <person name="Montejo-Kovacevich G."/>
            <person name="Yen C E."/>
        </authorList>
    </citation>
    <scope>NUCLEOTIDE SEQUENCE [LARGE SCALE GENOMIC DNA]</scope>
</reference>
<proteinExistence type="predicted"/>
<name>A0A7R8UWU0_HERIL</name>
<sequence length="76" mass="8998">MCYSHWQRHHILENSVILDLFLSSLSNVNVKIPISVKGVKESSFAIRFISKRGEFLISPEQIRKQRREFLNMRLPQ</sequence>
<accession>A0A7R8UWU0</accession>